<keyword evidence="3" id="KW-1185">Reference proteome</keyword>
<proteinExistence type="predicted"/>
<evidence type="ECO:0000256" key="1">
    <source>
        <dbReference type="SAM" id="MobiDB-lite"/>
    </source>
</evidence>
<name>A0A9D4JAP7_DREPO</name>
<evidence type="ECO:0000313" key="2">
    <source>
        <dbReference type="EMBL" id="KAH3802594.1"/>
    </source>
</evidence>
<feature type="region of interest" description="Disordered" evidence="1">
    <location>
        <begin position="86"/>
        <end position="105"/>
    </location>
</feature>
<dbReference type="Proteomes" id="UP000828390">
    <property type="component" value="Unassembled WGS sequence"/>
</dbReference>
<reference evidence="2" key="2">
    <citation type="submission" date="2020-11" db="EMBL/GenBank/DDBJ databases">
        <authorList>
            <person name="McCartney M.A."/>
            <person name="Auch B."/>
            <person name="Kono T."/>
            <person name="Mallez S."/>
            <person name="Becker A."/>
            <person name="Gohl D.M."/>
            <person name="Silverstein K.A.T."/>
            <person name="Koren S."/>
            <person name="Bechman K.B."/>
            <person name="Herman A."/>
            <person name="Abrahante J.E."/>
            <person name="Garbe J."/>
        </authorList>
    </citation>
    <scope>NUCLEOTIDE SEQUENCE</scope>
    <source>
        <strain evidence="2">Duluth1</strain>
        <tissue evidence="2">Whole animal</tissue>
    </source>
</reference>
<gene>
    <name evidence="2" type="ORF">DPMN_156272</name>
</gene>
<organism evidence="2 3">
    <name type="scientific">Dreissena polymorpha</name>
    <name type="common">Zebra mussel</name>
    <name type="synonym">Mytilus polymorpha</name>
    <dbReference type="NCBI Taxonomy" id="45954"/>
    <lineage>
        <taxon>Eukaryota</taxon>
        <taxon>Metazoa</taxon>
        <taxon>Spiralia</taxon>
        <taxon>Lophotrochozoa</taxon>
        <taxon>Mollusca</taxon>
        <taxon>Bivalvia</taxon>
        <taxon>Autobranchia</taxon>
        <taxon>Heteroconchia</taxon>
        <taxon>Euheterodonta</taxon>
        <taxon>Imparidentia</taxon>
        <taxon>Neoheterodontei</taxon>
        <taxon>Myida</taxon>
        <taxon>Dreissenoidea</taxon>
        <taxon>Dreissenidae</taxon>
        <taxon>Dreissena</taxon>
    </lineage>
</organism>
<dbReference type="EMBL" id="JAIWYP010000007">
    <property type="protein sequence ID" value="KAH3802594.1"/>
    <property type="molecule type" value="Genomic_DNA"/>
</dbReference>
<evidence type="ECO:0000313" key="3">
    <source>
        <dbReference type="Proteomes" id="UP000828390"/>
    </source>
</evidence>
<accession>A0A9D4JAP7</accession>
<reference evidence="2" key="1">
    <citation type="journal article" date="2019" name="bioRxiv">
        <title>The Genome of the Zebra Mussel, Dreissena polymorpha: A Resource for Invasive Species Research.</title>
        <authorList>
            <person name="McCartney M.A."/>
            <person name="Auch B."/>
            <person name="Kono T."/>
            <person name="Mallez S."/>
            <person name="Zhang Y."/>
            <person name="Obille A."/>
            <person name="Becker A."/>
            <person name="Abrahante J.E."/>
            <person name="Garbe J."/>
            <person name="Badalamenti J.P."/>
            <person name="Herman A."/>
            <person name="Mangelson H."/>
            <person name="Liachko I."/>
            <person name="Sullivan S."/>
            <person name="Sone E.D."/>
            <person name="Koren S."/>
            <person name="Silverstein K.A.T."/>
            <person name="Beckman K.B."/>
            <person name="Gohl D.M."/>
        </authorList>
    </citation>
    <scope>NUCLEOTIDE SEQUENCE</scope>
    <source>
        <strain evidence="2">Duluth1</strain>
        <tissue evidence="2">Whole animal</tissue>
    </source>
</reference>
<sequence>MCTGGFEGGVCRPADSIDWGVAGSSVGVCRPAESKGGSAGIEDVDISSYRVNGGDLVGSRAGSAVLKSQYRGYDRIEGWVCRPAESLEGSGGIEGEGLPSCRLNR</sequence>
<dbReference type="AlphaFoldDB" id="A0A9D4JAP7"/>
<comment type="caution">
    <text evidence="2">The sequence shown here is derived from an EMBL/GenBank/DDBJ whole genome shotgun (WGS) entry which is preliminary data.</text>
</comment>
<protein>
    <submittedName>
        <fullName evidence="2">Uncharacterized protein</fullName>
    </submittedName>
</protein>